<comment type="caution">
    <text evidence="5">The sequence shown here is derived from an EMBL/GenBank/DDBJ whole genome shotgun (WGS) entry which is preliminary data.</text>
</comment>
<reference evidence="5 6" key="1">
    <citation type="submission" date="2023-01" db="EMBL/GenBank/DDBJ databases">
        <title>Novel species of the genus Vogesella isolated from rivers.</title>
        <authorList>
            <person name="Lu H."/>
        </authorList>
    </citation>
    <scope>NUCLEOTIDE SEQUENCE [LARGE SCALE GENOMIC DNA]</scope>
    <source>
        <strain evidence="5 6">LYT5W</strain>
    </source>
</reference>
<dbReference type="EMBL" id="JAQQLE010000001">
    <property type="protein sequence ID" value="MDC7712573.1"/>
    <property type="molecule type" value="Genomic_DNA"/>
</dbReference>
<keyword evidence="6" id="KW-1185">Reference proteome</keyword>
<dbReference type="Proteomes" id="UP001222030">
    <property type="component" value="Unassembled WGS sequence"/>
</dbReference>
<keyword evidence="2" id="KW-0808">Transferase</keyword>
<dbReference type="Pfam" id="PF00132">
    <property type="entry name" value="Hexapep"/>
    <property type="match status" value="1"/>
</dbReference>
<dbReference type="InterPro" id="IPR001451">
    <property type="entry name" value="Hexapep"/>
</dbReference>
<protein>
    <submittedName>
        <fullName evidence="5">CatB-related O-acetyltransferase</fullName>
    </submittedName>
</protein>
<dbReference type="InterPro" id="IPR018357">
    <property type="entry name" value="Hexapep_transf_CS"/>
</dbReference>
<dbReference type="RefSeq" id="WP_272770318.1">
    <property type="nucleotide sequence ID" value="NZ_JAQQLE010000001.1"/>
</dbReference>
<evidence type="ECO:0000256" key="3">
    <source>
        <dbReference type="ARBA" id="ARBA00022737"/>
    </source>
</evidence>
<sequence>MLRRTVGRFVRKLLRVAGVNGDVYRKSAIDDGNLVFLGSARPDFSIKKPVVINGLVVYCWDSTVKLSIGNYSSIADGVCIVAGGEHRLNWVTTYAFIENWKIKDLYNKLEKKSKGDIVIGSDVWVGSGATILSGVSVGHGAVVAAGSVVVKDVPPYAIVGGNPARLIRYRFTPDVIEKMMAIAWWSWPENLVRERAGDLIDVDGFVRKYSCR</sequence>
<dbReference type="InterPro" id="IPR011004">
    <property type="entry name" value="Trimer_LpxA-like_sf"/>
</dbReference>
<evidence type="ECO:0000313" key="5">
    <source>
        <dbReference type="EMBL" id="MDC7712573.1"/>
    </source>
</evidence>
<dbReference type="SUPFAM" id="SSF51161">
    <property type="entry name" value="Trimeric LpxA-like enzymes"/>
    <property type="match status" value="1"/>
</dbReference>
<evidence type="ECO:0000256" key="2">
    <source>
        <dbReference type="ARBA" id="ARBA00022679"/>
    </source>
</evidence>
<name>A0ABT5IJ82_9NEIS</name>
<gene>
    <name evidence="5" type="ORF">PQU96_00295</name>
</gene>
<dbReference type="Gene3D" id="2.160.10.10">
    <property type="entry name" value="Hexapeptide repeat proteins"/>
    <property type="match status" value="1"/>
</dbReference>
<evidence type="ECO:0000256" key="1">
    <source>
        <dbReference type="ARBA" id="ARBA00007274"/>
    </source>
</evidence>
<comment type="similarity">
    <text evidence="1">Belongs to the transferase hexapeptide repeat family.</text>
</comment>
<dbReference type="CDD" id="cd03349">
    <property type="entry name" value="LbH_XAT"/>
    <property type="match status" value="1"/>
</dbReference>
<dbReference type="PANTHER" id="PTHR43300">
    <property type="entry name" value="ACETYLTRANSFERASE"/>
    <property type="match status" value="1"/>
</dbReference>
<dbReference type="PROSITE" id="PS00101">
    <property type="entry name" value="HEXAPEP_TRANSFERASES"/>
    <property type="match status" value="1"/>
</dbReference>
<organism evidence="5 6">
    <name type="scientific">Vogesella margarita</name>
    <dbReference type="NCBI Taxonomy" id="2984199"/>
    <lineage>
        <taxon>Bacteria</taxon>
        <taxon>Pseudomonadati</taxon>
        <taxon>Pseudomonadota</taxon>
        <taxon>Betaproteobacteria</taxon>
        <taxon>Neisseriales</taxon>
        <taxon>Chromobacteriaceae</taxon>
        <taxon>Vogesella</taxon>
    </lineage>
</organism>
<dbReference type="PANTHER" id="PTHR43300:SF11">
    <property type="entry name" value="ACETYLTRANSFERASE RV3034C-RELATED"/>
    <property type="match status" value="1"/>
</dbReference>
<evidence type="ECO:0000256" key="4">
    <source>
        <dbReference type="ARBA" id="ARBA00023315"/>
    </source>
</evidence>
<proteinExistence type="inferred from homology"/>
<accession>A0ABT5IJ82</accession>
<keyword evidence="4" id="KW-0012">Acyltransferase</keyword>
<dbReference type="InterPro" id="IPR050179">
    <property type="entry name" value="Trans_hexapeptide_repeat"/>
</dbReference>
<keyword evidence="3" id="KW-0677">Repeat</keyword>
<evidence type="ECO:0000313" key="6">
    <source>
        <dbReference type="Proteomes" id="UP001222030"/>
    </source>
</evidence>